<dbReference type="EMBL" id="QGNA01000003">
    <property type="protein sequence ID" value="PWS36064.1"/>
    <property type="molecule type" value="Genomic_DNA"/>
</dbReference>
<reference evidence="3" key="1">
    <citation type="submission" date="2018-05" db="EMBL/GenBank/DDBJ databases">
        <authorList>
            <person name="Du Z."/>
            <person name="Wang X."/>
        </authorList>
    </citation>
    <scope>NUCLEOTIDE SEQUENCE [LARGE SCALE GENOMIC DNA]</scope>
    <source>
        <strain evidence="3">CQN31</strain>
    </source>
</reference>
<sequence>MATGVVRGLAIAAADHSLCGTWQAPPGLPPSIVQAWSAGGLIVGLLYGGVVEEVLFRWLSRCLVGCEDTASGRTRRSPQHR</sequence>
<evidence type="ECO:0000313" key="3">
    <source>
        <dbReference type="Proteomes" id="UP000245765"/>
    </source>
</evidence>
<accession>A0A317FAG2</accession>
<proteinExistence type="predicted"/>
<comment type="caution">
    <text evidence="2">The sequence shown here is derived from an EMBL/GenBank/DDBJ whole genome shotgun (WGS) entry which is preliminary data.</text>
</comment>
<evidence type="ECO:0000256" key="1">
    <source>
        <dbReference type="SAM" id="Phobius"/>
    </source>
</evidence>
<keyword evidence="1" id="KW-1133">Transmembrane helix</keyword>
<dbReference type="AlphaFoldDB" id="A0A317FAG2"/>
<gene>
    <name evidence="2" type="ORF">DFH01_12700</name>
</gene>
<keyword evidence="3" id="KW-1185">Reference proteome</keyword>
<protein>
    <submittedName>
        <fullName evidence="2">Uncharacterized protein</fullName>
    </submittedName>
</protein>
<dbReference type="Proteomes" id="UP000245765">
    <property type="component" value="Unassembled WGS sequence"/>
</dbReference>
<name>A0A317FAG2_9PROT</name>
<evidence type="ECO:0000313" key="2">
    <source>
        <dbReference type="EMBL" id="PWS36064.1"/>
    </source>
</evidence>
<feature type="transmembrane region" description="Helical" evidence="1">
    <location>
        <begin position="32"/>
        <end position="51"/>
    </location>
</feature>
<organism evidence="2 3">
    <name type="scientific">Falsiroseomonas bella</name>
    <dbReference type="NCBI Taxonomy" id="2184016"/>
    <lineage>
        <taxon>Bacteria</taxon>
        <taxon>Pseudomonadati</taxon>
        <taxon>Pseudomonadota</taxon>
        <taxon>Alphaproteobacteria</taxon>
        <taxon>Acetobacterales</taxon>
        <taxon>Roseomonadaceae</taxon>
        <taxon>Falsiroseomonas</taxon>
    </lineage>
</organism>
<keyword evidence="1" id="KW-0472">Membrane</keyword>
<keyword evidence="1" id="KW-0812">Transmembrane</keyword>
<dbReference type="RefSeq" id="WP_109870858.1">
    <property type="nucleotide sequence ID" value="NZ_QGNA01000003.1"/>
</dbReference>